<protein>
    <submittedName>
        <fullName evidence="3">Uncharacterized protein</fullName>
    </submittedName>
</protein>
<evidence type="ECO:0000313" key="3">
    <source>
        <dbReference type="EMBL" id="WHQ72095.1"/>
    </source>
</evidence>
<gene>
    <name evidence="3" type="ORF">KEC54_11405</name>
</gene>
<organism evidence="3 4">
    <name type="scientific">Methylorubrum extorquens</name>
    <name type="common">Methylobacterium dichloromethanicum</name>
    <name type="synonym">Methylobacterium extorquens</name>
    <dbReference type="NCBI Taxonomy" id="408"/>
    <lineage>
        <taxon>Bacteria</taxon>
        <taxon>Pseudomonadati</taxon>
        <taxon>Pseudomonadota</taxon>
        <taxon>Alphaproteobacteria</taxon>
        <taxon>Hyphomicrobiales</taxon>
        <taxon>Methylobacteriaceae</taxon>
        <taxon>Methylorubrum</taxon>
    </lineage>
</organism>
<name>A0AAX3WN23_METEX</name>
<feature type="chain" id="PRO_5043668433" evidence="2">
    <location>
        <begin position="28"/>
        <end position="126"/>
    </location>
</feature>
<sequence>MQNGVLAIGRTLGVVLALGFVASPASAQSYRDGYDGPRRYDDGYSRRSRDDDDGYGRRRYGDDSGRRRRFDDEDEGPRFRGPPRGGRGGSVCITARGSCATGFAPPNAPCACDIPGFGVKRGAIAR</sequence>
<dbReference type="RefSeq" id="WP_056119461.1">
    <property type="nucleotide sequence ID" value="NZ_CP073633.1"/>
</dbReference>
<feature type="compositionally biased region" description="Basic and acidic residues" evidence="1">
    <location>
        <begin position="32"/>
        <end position="71"/>
    </location>
</feature>
<feature type="signal peptide" evidence="2">
    <location>
        <begin position="1"/>
        <end position="27"/>
    </location>
</feature>
<feature type="region of interest" description="Disordered" evidence="1">
    <location>
        <begin position="27"/>
        <end position="90"/>
    </location>
</feature>
<evidence type="ECO:0000256" key="2">
    <source>
        <dbReference type="SAM" id="SignalP"/>
    </source>
</evidence>
<dbReference type="EMBL" id="CP073633">
    <property type="protein sequence ID" value="WHQ72095.1"/>
    <property type="molecule type" value="Genomic_DNA"/>
</dbReference>
<evidence type="ECO:0000256" key="1">
    <source>
        <dbReference type="SAM" id="MobiDB-lite"/>
    </source>
</evidence>
<accession>A0AAX3WN23</accession>
<dbReference type="Proteomes" id="UP001223720">
    <property type="component" value="Chromosome"/>
</dbReference>
<reference evidence="3" key="1">
    <citation type="journal article" date="2022" name="Biotechnol. Bioprocess Eng.">
        <title>Pan-genome Analysis Reveals Comparative Genomic Features of Central Metabolic Pathways in Methylorubrum extorquens.</title>
        <authorList>
            <person name="Lee G.M."/>
            <person name="Scott-Nevros Z.K."/>
            <person name="Lee S.-M."/>
            <person name="Kim D."/>
        </authorList>
    </citation>
    <scope>NUCLEOTIDE SEQUENCE</scope>
    <source>
        <strain evidence="3">ATCC 55366</strain>
    </source>
</reference>
<evidence type="ECO:0000313" key="4">
    <source>
        <dbReference type="Proteomes" id="UP001223720"/>
    </source>
</evidence>
<keyword evidence="2" id="KW-0732">Signal</keyword>
<dbReference type="AlphaFoldDB" id="A0AAX3WN23"/>
<proteinExistence type="predicted"/>